<evidence type="ECO:0000256" key="6">
    <source>
        <dbReference type="ARBA" id="ARBA00023065"/>
    </source>
</evidence>
<dbReference type="Proteomes" id="UP000291613">
    <property type="component" value="Unassembled WGS sequence"/>
</dbReference>
<evidence type="ECO:0000256" key="1">
    <source>
        <dbReference type="ARBA" id="ARBA00005417"/>
    </source>
</evidence>
<dbReference type="PANTHER" id="PTHR42734:SF5">
    <property type="entry name" value="IRON TRANSPORT SYSTEM ATP-BINDING PROTEIN HI_0361-RELATED"/>
    <property type="match status" value="1"/>
</dbReference>
<dbReference type="CDD" id="cd03235">
    <property type="entry name" value="ABC_Metallic_Cations"/>
    <property type="match status" value="1"/>
</dbReference>
<keyword evidence="5" id="KW-0864">Zinc transport</keyword>
<dbReference type="EMBL" id="SIUB01000005">
    <property type="protein sequence ID" value="TBN52440.1"/>
    <property type="molecule type" value="Genomic_DNA"/>
</dbReference>
<dbReference type="SMART" id="SM00382">
    <property type="entry name" value="AAA"/>
    <property type="match status" value="1"/>
</dbReference>
<sequence>MTASTNAISFRDVTVAYDRRPAVHHLTGGFEQGGLTAVTGPNGAGKSTLLKALMGELKPSAGAIDRGGLRSRDFGYLPQAADIERRIPLSVADVVMLGAWRETGAFGGATRASAEQGRRALAAVGLEGFERRPVGTLSAGQFQRALFARLLMQDAEVIVLDEPFTAIDARTTRDLLEIVKRWGGEGRTVIAVLHDLEQVRAHFANTLLLAREAIAWGPTESALSPKNLLRARAMAESWDEHAHACDGDHHRLRLSA</sequence>
<organism evidence="8 9">
    <name type="scientific">Hansschlegelia quercus</name>
    <dbReference type="NCBI Taxonomy" id="2528245"/>
    <lineage>
        <taxon>Bacteria</taxon>
        <taxon>Pseudomonadati</taxon>
        <taxon>Pseudomonadota</taxon>
        <taxon>Alphaproteobacteria</taxon>
        <taxon>Hyphomicrobiales</taxon>
        <taxon>Methylopilaceae</taxon>
        <taxon>Hansschlegelia</taxon>
    </lineage>
</organism>
<evidence type="ECO:0000256" key="2">
    <source>
        <dbReference type="ARBA" id="ARBA00022448"/>
    </source>
</evidence>
<evidence type="ECO:0000313" key="8">
    <source>
        <dbReference type="EMBL" id="TBN52440.1"/>
    </source>
</evidence>
<keyword evidence="9" id="KW-1185">Reference proteome</keyword>
<dbReference type="OrthoDB" id="9806726at2"/>
<dbReference type="GO" id="GO:0006829">
    <property type="term" value="P:zinc ion transport"/>
    <property type="evidence" value="ECO:0007669"/>
    <property type="project" value="UniProtKB-KW"/>
</dbReference>
<gene>
    <name evidence="8" type="ORF">EYR15_11410</name>
</gene>
<evidence type="ECO:0000256" key="4">
    <source>
        <dbReference type="ARBA" id="ARBA00022840"/>
    </source>
</evidence>
<evidence type="ECO:0000259" key="7">
    <source>
        <dbReference type="PROSITE" id="PS50893"/>
    </source>
</evidence>
<dbReference type="PANTHER" id="PTHR42734">
    <property type="entry name" value="METAL TRANSPORT SYSTEM ATP-BINDING PROTEIN TM_0124-RELATED"/>
    <property type="match status" value="1"/>
</dbReference>
<dbReference type="SUPFAM" id="SSF52540">
    <property type="entry name" value="P-loop containing nucleoside triphosphate hydrolases"/>
    <property type="match status" value="1"/>
</dbReference>
<dbReference type="InterPro" id="IPR050153">
    <property type="entry name" value="Metal_Ion_Import_ABC"/>
</dbReference>
<comment type="caution">
    <text evidence="8">The sequence shown here is derived from an EMBL/GenBank/DDBJ whole genome shotgun (WGS) entry which is preliminary data.</text>
</comment>
<dbReference type="InterPro" id="IPR017871">
    <property type="entry name" value="ABC_transporter-like_CS"/>
</dbReference>
<evidence type="ECO:0000256" key="3">
    <source>
        <dbReference type="ARBA" id="ARBA00022741"/>
    </source>
</evidence>
<name>A0A4Q9GNB1_9HYPH</name>
<protein>
    <submittedName>
        <fullName evidence="8">Metal ABC transporter ATP-binding protein</fullName>
    </submittedName>
</protein>
<evidence type="ECO:0000313" key="9">
    <source>
        <dbReference type="Proteomes" id="UP000291613"/>
    </source>
</evidence>
<dbReference type="PROSITE" id="PS00211">
    <property type="entry name" value="ABC_TRANSPORTER_1"/>
    <property type="match status" value="1"/>
</dbReference>
<dbReference type="RefSeq" id="WP_131003674.1">
    <property type="nucleotide sequence ID" value="NZ_JBHSZR010000013.1"/>
</dbReference>
<dbReference type="InterPro" id="IPR003439">
    <property type="entry name" value="ABC_transporter-like_ATP-bd"/>
</dbReference>
<keyword evidence="3" id="KW-0547">Nucleotide-binding</keyword>
<dbReference type="AlphaFoldDB" id="A0A4Q9GNB1"/>
<proteinExistence type="inferred from homology"/>
<dbReference type="PROSITE" id="PS50893">
    <property type="entry name" value="ABC_TRANSPORTER_2"/>
    <property type="match status" value="1"/>
</dbReference>
<comment type="similarity">
    <text evidence="1">Belongs to the ABC transporter superfamily.</text>
</comment>
<dbReference type="GO" id="GO:0016887">
    <property type="term" value="F:ATP hydrolysis activity"/>
    <property type="evidence" value="ECO:0007669"/>
    <property type="project" value="InterPro"/>
</dbReference>
<dbReference type="InterPro" id="IPR003593">
    <property type="entry name" value="AAA+_ATPase"/>
</dbReference>
<keyword evidence="2" id="KW-0813">Transport</keyword>
<evidence type="ECO:0000256" key="5">
    <source>
        <dbReference type="ARBA" id="ARBA00022906"/>
    </source>
</evidence>
<dbReference type="Gene3D" id="3.40.50.300">
    <property type="entry name" value="P-loop containing nucleotide triphosphate hydrolases"/>
    <property type="match status" value="1"/>
</dbReference>
<keyword evidence="5" id="KW-0862">Zinc</keyword>
<feature type="domain" description="ABC transporter" evidence="7">
    <location>
        <begin position="8"/>
        <end position="236"/>
    </location>
</feature>
<dbReference type="Pfam" id="PF00005">
    <property type="entry name" value="ABC_tran"/>
    <property type="match status" value="1"/>
</dbReference>
<accession>A0A4Q9GNB1</accession>
<dbReference type="GO" id="GO:0005524">
    <property type="term" value="F:ATP binding"/>
    <property type="evidence" value="ECO:0007669"/>
    <property type="project" value="UniProtKB-KW"/>
</dbReference>
<dbReference type="InterPro" id="IPR027417">
    <property type="entry name" value="P-loop_NTPase"/>
</dbReference>
<keyword evidence="4 8" id="KW-0067">ATP-binding</keyword>
<reference evidence="8 9" key="1">
    <citation type="submission" date="2019-02" db="EMBL/GenBank/DDBJ databases">
        <title>Hansschlegelia quercus sp. nov., a novel methylotrophic bacterium from buds of oak (Quercus robur L.).</title>
        <authorList>
            <person name="Agafonova N.V."/>
            <person name="Kaparullina E.N."/>
            <person name="Grouzdev D.S."/>
            <person name="Doronina N.V."/>
        </authorList>
    </citation>
    <scope>NUCLEOTIDE SEQUENCE [LARGE SCALE GENOMIC DNA]</scope>
    <source>
        <strain evidence="8 9">Dub</strain>
    </source>
</reference>
<keyword evidence="6" id="KW-0406">Ion transport</keyword>